<evidence type="ECO:0000256" key="1">
    <source>
        <dbReference type="SAM" id="MobiDB-lite"/>
    </source>
</evidence>
<feature type="compositionally biased region" description="Basic residues" evidence="1">
    <location>
        <begin position="22"/>
        <end position="33"/>
    </location>
</feature>
<evidence type="ECO:0000313" key="3">
    <source>
        <dbReference type="EMBL" id="KAH3726463.1"/>
    </source>
</evidence>
<evidence type="ECO:0000259" key="2">
    <source>
        <dbReference type="SMART" id="SM00343"/>
    </source>
</evidence>
<dbReference type="Proteomes" id="UP000828390">
    <property type="component" value="Unassembled WGS sequence"/>
</dbReference>
<protein>
    <recommendedName>
        <fullName evidence="2">CCHC-type domain-containing protein</fullName>
    </recommendedName>
</protein>
<name>A0A9D4HR63_DREPO</name>
<proteinExistence type="predicted"/>
<dbReference type="AlphaFoldDB" id="A0A9D4HR63"/>
<dbReference type="InterPro" id="IPR001878">
    <property type="entry name" value="Znf_CCHC"/>
</dbReference>
<feature type="domain" description="CCHC-type" evidence="2">
    <location>
        <begin position="67"/>
        <end position="83"/>
    </location>
</feature>
<comment type="caution">
    <text evidence="3">The sequence shown here is derived from an EMBL/GenBank/DDBJ whole genome shotgun (WGS) entry which is preliminary data.</text>
</comment>
<evidence type="ECO:0000313" key="4">
    <source>
        <dbReference type="Proteomes" id="UP000828390"/>
    </source>
</evidence>
<dbReference type="SUPFAM" id="SSF57756">
    <property type="entry name" value="Retrovirus zinc finger-like domains"/>
    <property type="match status" value="1"/>
</dbReference>
<dbReference type="GO" id="GO:0003676">
    <property type="term" value="F:nucleic acid binding"/>
    <property type="evidence" value="ECO:0007669"/>
    <property type="project" value="InterPro"/>
</dbReference>
<sequence>METTTKDPAELQSSAATGSVHRIAKRKHTKTRPPPKMETVRVTSKPNCIHCGKNNHVSQKCRLKNAVCHFCKTKGHVQKICPKMKHVNAMNTTDNDNVLIINSVNCGDNKIKCHLKLTDIYSEWKLIQDRQLH</sequence>
<dbReference type="SMART" id="SM00343">
    <property type="entry name" value="ZnF_C2HC"/>
    <property type="match status" value="2"/>
</dbReference>
<feature type="region of interest" description="Disordered" evidence="1">
    <location>
        <begin position="1"/>
        <end position="39"/>
    </location>
</feature>
<feature type="domain" description="CCHC-type" evidence="2">
    <location>
        <begin position="47"/>
        <end position="63"/>
    </location>
</feature>
<dbReference type="InterPro" id="IPR036875">
    <property type="entry name" value="Znf_CCHC_sf"/>
</dbReference>
<keyword evidence="4" id="KW-1185">Reference proteome</keyword>
<dbReference type="Gene3D" id="4.10.60.10">
    <property type="entry name" value="Zinc finger, CCHC-type"/>
    <property type="match status" value="1"/>
</dbReference>
<reference evidence="3" key="1">
    <citation type="journal article" date="2019" name="bioRxiv">
        <title>The Genome of the Zebra Mussel, Dreissena polymorpha: A Resource for Invasive Species Research.</title>
        <authorList>
            <person name="McCartney M.A."/>
            <person name="Auch B."/>
            <person name="Kono T."/>
            <person name="Mallez S."/>
            <person name="Zhang Y."/>
            <person name="Obille A."/>
            <person name="Becker A."/>
            <person name="Abrahante J.E."/>
            <person name="Garbe J."/>
            <person name="Badalamenti J.P."/>
            <person name="Herman A."/>
            <person name="Mangelson H."/>
            <person name="Liachko I."/>
            <person name="Sullivan S."/>
            <person name="Sone E.D."/>
            <person name="Koren S."/>
            <person name="Silverstein K.A.T."/>
            <person name="Beckman K.B."/>
            <person name="Gohl D.M."/>
        </authorList>
    </citation>
    <scope>NUCLEOTIDE SEQUENCE</scope>
    <source>
        <strain evidence="3">Duluth1</strain>
        <tissue evidence="3">Whole animal</tissue>
    </source>
</reference>
<gene>
    <name evidence="3" type="ORF">DPMN_052330</name>
</gene>
<dbReference type="GO" id="GO:0008270">
    <property type="term" value="F:zinc ion binding"/>
    <property type="evidence" value="ECO:0007669"/>
    <property type="project" value="InterPro"/>
</dbReference>
<dbReference type="EMBL" id="JAIWYP010000012">
    <property type="protein sequence ID" value="KAH3726463.1"/>
    <property type="molecule type" value="Genomic_DNA"/>
</dbReference>
<accession>A0A9D4HR63</accession>
<reference evidence="3" key="2">
    <citation type="submission" date="2020-11" db="EMBL/GenBank/DDBJ databases">
        <authorList>
            <person name="McCartney M.A."/>
            <person name="Auch B."/>
            <person name="Kono T."/>
            <person name="Mallez S."/>
            <person name="Becker A."/>
            <person name="Gohl D.M."/>
            <person name="Silverstein K.A.T."/>
            <person name="Koren S."/>
            <person name="Bechman K.B."/>
            <person name="Herman A."/>
            <person name="Abrahante J.E."/>
            <person name="Garbe J."/>
        </authorList>
    </citation>
    <scope>NUCLEOTIDE SEQUENCE</scope>
    <source>
        <strain evidence="3">Duluth1</strain>
        <tissue evidence="3">Whole animal</tissue>
    </source>
</reference>
<organism evidence="3 4">
    <name type="scientific">Dreissena polymorpha</name>
    <name type="common">Zebra mussel</name>
    <name type="synonym">Mytilus polymorpha</name>
    <dbReference type="NCBI Taxonomy" id="45954"/>
    <lineage>
        <taxon>Eukaryota</taxon>
        <taxon>Metazoa</taxon>
        <taxon>Spiralia</taxon>
        <taxon>Lophotrochozoa</taxon>
        <taxon>Mollusca</taxon>
        <taxon>Bivalvia</taxon>
        <taxon>Autobranchia</taxon>
        <taxon>Heteroconchia</taxon>
        <taxon>Euheterodonta</taxon>
        <taxon>Imparidentia</taxon>
        <taxon>Neoheterodontei</taxon>
        <taxon>Myida</taxon>
        <taxon>Dreissenoidea</taxon>
        <taxon>Dreissenidae</taxon>
        <taxon>Dreissena</taxon>
    </lineage>
</organism>